<reference evidence="1 2" key="1">
    <citation type="submission" date="2018-08" db="EMBL/GenBank/DDBJ databases">
        <title>Henriciella mobilis sp. nov., isolated from seawater.</title>
        <authorList>
            <person name="Cheng H."/>
            <person name="Wu Y.-H."/>
            <person name="Xu X.-W."/>
            <person name="Guo L.-L."/>
        </authorList>
    </citation>
    <scope>NUCLEOTIDE SEQUENCE [LARGE SCALE GENOMIC DNA]</scope>
    <source>
        <strain evidence="1 2">CCUG66934</strain>
    </source>
</reference>
<name>A0A399QTJ0_9PROT</name>
<organism evidence="1 2">
    <name type="scientific">Henriciella barbarensis</name>
    <dbReference type="NCBI Taxonomy" id="86342"/>
    <lineage>
        <taxon>Bacteria</taxon>
        <taxon>Pseudomonadati</taxon>
        <taxon>Pseudomonadota</taxon>
        <taxon>Alphaproteobacteria</taxon>
        <taxon>Hyphomonadales</taxon>
        <taxon>Hyphomonadaceae</taxon>
        <taxon>Henriciella</taxon>
    </lineage>
</organism>
<dbReference type="OrthoDB" id="8480244at2"/>
<dbReference type="Pfam" id="PF07310">
    <property type="entry name" value="PAS_5"/>
    <property type="match status" value="1"/>
</dbReference>
<dbReference type="AlphaFoldDB" id="A0A399QTJ0"/>
<gene>
    <name evidence="1" type="ORF">D1224_12405</name>
</gene>
<accession>A0A399QTJ0</accession>
<dbReference type="Proteomes" id="UP000265431">
    <property type="component" value="Unassembled WGS sequence"/>
</dbReference>
<comment type="caution">
    <text evidence="1">The sequence shown here is derived from an EMBL/GenBank/DDBJ whole genome shotgun (WGS) entry which is preliminary data.</text>
</comment>
<dbReference type="InterPro" id="IPR009922">
    <property type="entry name" value="DUF1457"/>
</dbReference>
<keyword evidence="2" id="KW-1185">Reference proteome</keyword>
<dbReference type="RefSeq" id="WP_119380283.1">
    <property type="nucleotide sequence ID" value="NZ_QWGB01000008.1"/>
</dbReference>
<proteinExistence type="predicted"/>
<evidence type="ECO:0000313" key="1">
    <source>
        <dbReference type="EMBL" id="RIJ21564.1"/>
    </source>
</evidence>
<evidence type="ECO:0000313" key="2">
    <source>
        <dbReference type="Proteomes" id="UP000265431"/>
    </source>
</evidence>
<sequence length="172" mass="19110">MGWLTMTSQSDIFSLIDAQKEIVDYWNSRRQSGAVPLRGDLDPGALRAHLHCISILELDGQGGATFRLMGTQLRNLIGADMRGYHVDDLPDEYASIWRMGGGLPLPETCRPDQGVTDLGEGHHAWLRLPLRQMASDEAPSMVLCHDILRRKKTRISRPVFSLHPLASRAVAA</sequence>
<protein>
    <submittedName>
        <fullName evidence="1">PAS domain-containing protein</fullName>
    </submittedName>
</protein>
<dbReference type="EMBL" id="QWGB01000008">
    <property type="protein sequence ID" value="RIJ21564.1"/>
    <property type="molecule type" value="Genomic_DNA"/>
</dbReference>